<dbReference type="Proteomes" id="UP000193317">
    <property type="component" value="Unassembled WGS sequence"/>
</dbReference>
<evidence type="ECO:0000313" key="2">
    <source>
        <dbReference type="Proteomes" id="UP000193317"/>
    </source>
</evidence>
<protein>
    <submittedName>
        <fullName evidence="1">Uncharacterized protein</fullName>
    </submittedName>
</protein>
<name>A0A1X2EK16_MYCSZ</name>
<proteinExistence type="predicted"/>
<evidence type="ECO:0000313" key="1">
    <source>
        <dbReference type="EMBL" id="ORX04634.1"/>
    </source>
</evidence>
<accession>A0A1X2EK16</accession>
<dbReference type="AlphaFoldDB" id="A0A1X2EK16"/>
<dbReference type="EMBL" id="LQPW01000076">
    <property type="protein sequence ID" value="ORX04634.1"/>
    <property type="molecule type" value="Genomic_DNA"/>
</dbReference>
<organism evidence="1 2">
    <name type="scientific">Mycobacterium szulgai</name>
    <dbReference type="NCBI Taxonomy" id="1787"/>
    <lineage>
        <taxon>Bacteria</taxon>
        <taxon>Bacillati</taxon>
        <taxon>Actinomycetota</taxon>
        <taxon>Actinomycetes</taxon>
        <taxon>Mycobacteriales</taxon>
        <taxon>Mycobacteriaceae</taxon>
        <taxon>Mycobacterium</taxon>
    </lineage>
</organism>
<sequence>MLGLICAALIGAAILNQRFLAALTTFFGCLKCPAPLVLDAITLWCPLDFPTRLGSHRQLLQSTPGHQRISIAKELTDGRRQGNGGDANTIRSFAQRLEFIQDQLTWVIQRLLGHAVVIL</sequence>
<reference evidence="1 2" key="1">
    <citation type="submission" date="2016-01" db="EMBL/GenBank/DDBJ databases">
        <title>The new phylogeny of the genus Mycobacterium.</title>
        <authorList>
            <person name="Tarcisio F."/>
            <person name="Conor M."/>
            <person name="Antonella G."/>
            <person name="Elisabetta G."/>
            <person name="Giulia F.S."/>
            <person name="Sara T."/>
            <person name="Anna F."/>
            <person name="Clotilde B."/>
            <person name="Roberto B."/>
            <person name="Veronica D.S."/>
            <person name="Fabio R."/>
            <person name="Monica P."/>
            <person name="Olivier J."/>
            <person name="Enrico T."/>
            <person name="Nicola S."/>
        </authorList>
    </citation>
    <scope>NUCLEOTIDE SEQUENCE [LARGE SCALE GENOMIC DNA]</scope>
    <source>
        <strain evidence="1 2">DSM 44166</strain>
    </source>
</reference>
<gene>
    <name evidence="1" type="ORF">AWC27_27470</name>
</gene>
<comment type="caution">
    <text evidence="1">The sequence shown here is derived from an EMBL/GenBank/DDBJ whole genome shotgun (WGS) entry which is preliminary data.</text>
</comment>
<keyword evidence="2" id="KW-1185">Reference proteome</keyword>